<accession>A0A2X0V6U9</accession>
<dbReference type="RefSeq" id="WP_113744191.1">
    <property type="nucleotide sequence ID" value="NZ_UAPV01000001.1"/>
</dbReference>
<keyword evidence="1" id="KW-0472">Membrane</keyword>
<keyword evidence="1" id="KW-1133">Transmembrane helix</keyword>
<organism evidence="2 3">
    <name type="scientific">Anaerobiospirillum thomasii</name>
    <dbReference type="NCBI Taxonomy" id="179995"/>
    <lineage>
        <taxon>Bacteria</taxon>
        <taxon>Pseudomonadati</taxon>
        <taxon>Pseudomonadota</taxon>
        <taxon>Gammaproteobacteria</taxon>
        <taxon>Aeromonadales</taxon>
        <taxon>Succinivibrionaceae</taxon>
        <taxon>Anaerobiospirillum</taxon>
    </lineage>
</organism>
<dbReference type="EMBL" id="UAPV01000001">
    <property type="protein sequence ID" value="SPT70079.1"/>
    <property type="molecule type" value="Genomic_DNA"/>
</dbReference>
<evidence type="ECO:0000313" key="2">
    <source>
        <dbReference type="EMBL" id="SPT70079.1"/>
    </source>
</evidence>
<feature type="transmembrane region" description="Helical" evidence="1">
    <location>
        <begin position="46"/>
        <end position="66"/>
    </location>
</feature>
<dbReference type="Proteomes" id="UP000250086">
    <property type="component" value="Unassembled WGS sequence"/>
</dbReference>
<keyword evidence="1" id="KW-0812">Transmembrane</keyword>
<evidence type="ECO:0000313" key="3">
    <source>
        <dbReference type="Proteomes" id="UP000250086"/>
    </source>
</evidence>
<feature type="transmembrane region" description="Helical" evidence="1">
    <location>
        <begin position="12"/>
        <end position="34"/>
    </location>
</feature>
<name>A0A2X0V6U9_9GAMM</name>
<sequence>MSAKERINMLIDVIKSLLTLLITALFAVIGYAVINYKTFDFYQSLMVGLGVFLLLFSVILFVYVIIKYINKLEDL</sequence>
<reference evidence="2 3" key="1">
    <citation type="submission" date="2018-06" db="EMBL/GenBank/DDBJ databases">
        <authorList>
            <consortium name="Pathogen Informatics"/>
            <person name="Doyle S."/>
        </authorList>
    </citation>
    <scope>NUCLEOTIDE SEQUENCE [LARGE SCALE GENOMIC DNA]</scope>
    <source>
        <strain evidence="2 3">NCTC13093</strain>
    </source>
</reference>
<keyword evidence="3" id="KW-1185">Reference proteome</keyword>
<dbReference type="AlphaFoldDB" id="A0A2X0V6U9"/>
<gene>
    <name evidence="2" type="ORF">NCTC13093_01484</name>
</gene>
<protein>
    <submittedName>
        <fullName evidence="2">Uncharacterized protein</fullName>
    </submittedName>
</protein>
<evidence type="ECO:0000256" key="1">
    <source>
        <dbReference type="SAM" id="Phobius"/>
    </source>
</evidence>
<proteinExistence type="predicted"/>